<name>A0A8K0CCK4_IGNLU</name>
<evidence type="ECO:0000259" key="4">
    <source>
        <dbReference type="Pfam" id="PF04064"/>
    </source>
</evidence>
<keyword evidence="6" id="KW-1185">Reference proteome</keyword>
<reference evidence="5" key="1">
    <citation type="submission" date="2019-08" db="EMBL/GenBank/DDBJ databases">
        <title>The genome of the North American firefly Photinus pyralis.</title>
        <authorList>
            <consortium name="Photinus pyralis genome working group"/>
            <person name="Fallon T.R."/>
            <person name="Sander Lower S.E."/>
            <person name="Weng J.-K."/>
        </authorList>
    </citation>
    <scope>NUCLEOTIDE SEQUENCE</scope>
    <source>
        <strain evidence="5">TRF0915ILg1</strain>
        <tissue evidence="5">Whole body</tissue>
    </source>
</reference>
<dbReference type="InterPro" id="IPR016024">
    <property type="entry name" value="ARM-type_fold"/>
</dbReference>
<dbReference type="InterPro" id="IPR011989">
    <property type="entry name" value="ARM-like"/>
</dbReference>
<dbReference type="PANTHER" id="PTHR13387:SF9">
    <property type="entry name" value="PROTEIN HGH1 HOMOLOG"/>
    <property type="match status" value="1"/>
</dbReference>
<dbReference type="InterPro" id="IPR007205">
    <property type="entry name" value="Protein_HGH1_N"/>
</dbReference>
<sequence>MEKQIQEIIPFLSQDDRPDIQFITLQNILALSGNAECLKLMNQQEELLITLLSLLKHSNVNIAKNSALILVNISADINGADALLKLNNSINKNDLLKERFHVGDPIWSILKSILDSENVLADPCCMVLSNLTRPKQFLELVLDLIEKCEITYEQIVNVFTKNKYNQKGQNLYYLGPVLSNLSQSARVRKYILNKDKCVVQRLLPFTEFEDSVIKRGGVIGTLRNCCFETEYHEWLLSDEVDILPRLLLPLADNTEFDEEDNDKLPSELQFLPDDKTREGDPDIRCMLLEAITQLCALRKNRESIRSKNTYVILRELHKWEKDKKSLLACENLVDILIRTEEEIGEDNLKDVEVPPDLQEKFDQVILENS</sequence>
<gene>
    <name evidence="5" type="ORF">ILUMI_23303</name>
</gene>
<feature type="domain" description="Protein HGH1 N-terminal" evidence="3">
    <location>
        <begin position="113"/>
        <end position="285"/>
    </location>
</feature>
<comment type="caution">
    <text evidence="5">The sequence shown here is derived from an EMBL/GenBank/DDBJ whole genome shotgun (WGS) entry which is preliminary data.</text>
</comment>
<evidence type="ECO:0000256" key="2">
    <source>
        <dbReference type="ARBA" id="ARBA00014076"/>
    </source>
</evidence>
<dbReference type="Gene3D" id="1.25.10.10">
    <property type="entry name" value="Leucine-rich Repeat Variant"/>
    <property type="match status" value="1"/>
</dbReference>
<evidence type="ECO:0000259" key="3">
    <source>
        <dbReference type="Pfam" id="PF04063"/>
    </source>
</evidence>
<dbReference type="PANTHER" id="PTHR13387">
    <property type="entry name" value="PROTEIN HGH1 HOMOLOG"/>
    <property type="match status" value="1"/>
</dbReference>
<dbReference type="OrthoDB" id="338814at2759"/>
<dbReference type="InterPro" id="IPR039717">
    <property type="entry name" value="Hgh1"/>
</dbReference>
<dbReference type="SUPFAM" id="SSF48371">
    <property type="entry name" value="ARM repeat"/>
    <property type="match status" value="1"/>
</dbReference>
<evidence type="ECO:0000313" key="5">
    <source>
        <dbReference type="EMBL" id="KAF2882791.1"/>
    </source>
</evidence>
<organism evidence="5 6">
    <name type="scientific">Ignelater luminosus</name>
    <name type="common">Cucubano</name>
    <name type="synonym">Pyrophorus luminosus</name>
    <dbReference type="NCBI Taxonomy" id="2038154"/>
    <lineage>
        <taxon>Eukaryota</taxon>
        <taxon>Metazoa</taxon>
        <taxon>Ecdysozoa</taxon>
        <taxon>Arthropoda</taxon>
        <taxon>Hexapoda</taxon>
        <taxon>Insecta</taxon>
        <taxon>Pterygota</taxon>
        <taxon>Neoptera</taxon>
        <taxon>Endopterygota</taxon>
        <taxon>Coleoptera</taxon>
        <taxon>Polyphaga</taxon>
        <taxon>Elateriformia</taxon>
        <taxon>Elateroidea</taxon>
        <taxon>Elateridae</taxon>
        <taxon>Agrypninae</taxon>
        <taxon>Pyrophorini</taxon>
        <taxon>Ignelater</taxon>
    </lineage>
</organism>
<dbReference type="Proteomes" id="UP000801492">
    <property type="component" value="Unassembled WGS sequence"/>
</dbReference>
<dbReference type="Pfam" id="PF04063">
    <property type="entry name" value="DUF383"/>
    <property type="match status" value="1"/>
</dbReference>
<proteinExistence type="inferred from homology"/>
<dbReference type="EMBL" id="VTPC01090587">
    <property type="protein sequence ID" value="KAF2882791.1"/>
    <property type="molecule type" value="Genomic_DNA"/>
</dbReference>
<dbReference type="InterPro" id="IPR007206">
    <property type="entry name" value="Protein_HGH1_C"/>
</dbReference>
<protein>
    <recommendedName>
        <fullName evidence="2">Protein HGH1 homolog</fullName>
    </recommendedName>
</protein>
<comment type="similarity">
    <text evidence="1">Belongs to the HGH1 family.</text>
</comment>
<dbReference type="Pfam" id="PF04064">
    <property type="entry name" value="DUF384"/>
    <property type="match status" value="1"/>
</dbReference>
<evidence type="ECO:0000256" key="1">
    <source>
        <dbReference type="ARBA" id="ARBA00006712"/>
    </source>
</evidence>
<evidence type="ECO:0000313" key="6">
    <source>
        <dbReference type="Proteomes" id="UP000801492"/>
    </source>
</evidence>
<feature type="domain" description="Protein HGH1 C-terminal" evidence="4">
    <location>
        <begin position="290"/>
        <end position="343"/>
    </location>
</feature>
<accession>A0A8K0CCK4</accession>
<dbReference type="AlphaFoldDB" id="A0A8K0CCK4"/>